<reference evidence="1 2" key="1">
    <citation type="submission" date="2024-11" db="EMBL/GenBank/DDBJ databases">
        <title>Chromosome-level genome assembly of the freshwater bivalve Anodonta woodiana.</title>
        <authorList>
            <person name="Chen X."/>
        </authorList>
    </citation>
    <scope>NUCLEOTIDE SEQUENCE [LARGE SCALE GENOMIC DNA]</scope>
    <source>
        <strain evidence="1">MN2024</strain>
        <tissue evidence="1">Gills</tissue>
    </source>
</reference>
<gene>
    <name evidence="1" type="ORF">ACJMK2_025265</name>
</gene>
<evidence type="ECO:0000313" key="2">
    <source>
        <dbReference type="Proteomes" id="UP001634394"/>
    </source>
</evidence>
<dbReference type="AlphaFoldDB" id="A0ABD3XGG6"/>
<accession>A0ABD3XGG6</accession>
<evidence type="ECO:0000313" key="1">
    <source>
        <dbReference type="EMBL" id="KAL3885170.1"/>
    </source>
</evidence>
<dbReference type="Gene3D" id="1.10.4020.10">
    <property type="entry name" value="DNA breaking-rejoining enzymes"/>
    <property type="match status" value="1"/>
</dbReference>
<dbReference type="EMBL" id="JBJQND010000002">
    <property type="protein sequence ID" value="KAL3885170.1"/>
    <property type="molecule type" value="Genomic_DNA"/>
</dbReference>
<dbReference type="PANTHER" id="PTHR45823:SF1">
    <property type="entry name" value="T-SNARE COILED-COIL HOMOLOGY DOMAIN-CONTAINING PROTEIN"/>
    <property type="match status" value="1"/>
</dbReference>
<keyword evidence="2" id="KW-1185">Reference proteome</keyword>
<dbReference type="PANTHER" id="PTHR45823">
    <property type="entry name" value="T-SNARE COILED-COIL HOMOLOGY DOMAIN-CONTAINING PROTEIN"/>
    <property type="match status" value="1"/>
</dbReference>
<dbReference type="InterPro" id="IPR038269">
    <property type="entry name" value="SCAN_sf"/>
</dbReference>
<proteinExistence type="predicted"/>
<comment type="caution">
    <text evidence="1">The sequence shown here is derived from an EMBL/GenBank/DDBJ whole genome shotgun (WGS) entry which is preliminary data.</text>
</comment>
<name>A0ABD3XGG6_SINWO</name>
<organism evidence="1 2">
    <name type="scientific">Sinanodonta woodiana</name>
    <name type="common">Chinese pond mussel</name>
    <name type="synonym">Anodonta woodiana</name>
    <dbReference type="NCBI Taxonomy" id="1069815"/>
    <lineage>
        <taxon>Eukaryota</taxon>
        <taxon>Metazoa</taxon>
        <taxon>Spiralia</taxon>
        <taxon>Lophotrochozoa</taxon>
        <taxon>Mollusca</taxon>
        <taxon>Bivalvia</taxon>
        <taxon>Autobranchia</taxon>
        <taxon>Heteroconchia</taxon>
        <taxon>Palaeoheterodonta</taxon>
        <taxon>Unionida</taxon>
        <taxon>Unionoidea</taxon>
        <taxon>Unionidae</taxon>
        <taxon>Unioninae</taxon>
        <taxon>Sinanodonta</taxon>
    </lineage>
</organism>
<protein>
    <submittedName>
        <fullName evidence="1">Uncharacterized protein</fullName>
    </submittedName>
</protein>
<dbReference type="Proteomes" id="UP001634394">
    <property type="component" value="Unassembled WGS sequence"/>
</dbReference>
<sequence length="216" mass="24670">MKCKKRLEKVEDNSSSKEYRIAKESETKFVNHNVHSLHKIPQNGRSNTTPKIKPQSFDGNIDIDEYLTQFNSVVEINGWNSYEKALYLASSLSGIACSLLSELENEQRTNYDTLVSALFNRFGSINRAEIFRSKLKSRYQEKGETLPELAQNIRKLTRLAYPSASTEVVEILAIEQFTEAINDSDIRLRLREQGLKTISEVETLAVKLEAHRIADN</sequence>